<organism evidence="1 2">
    <name type="scientific">Zasmidium cellare</name>
    <name type="common">Wine cellar mold</name>
    <name type="synonym">Racodium cellare</name>
    <dbReference type="NCBI Taxonomy" id="395010"/>
    <lineage>
        <taxon>Eukaryota</taxon>
        <taxon>Fungi</taxon>
        <taxon>Dikarya</taxon>
        <taxon>Ascomycota</taxon>
        <taxon>Pezizomycotina</taxon>
        <taxon>Dothideomycetes</taxon>
        <taxon>Dothideomycetidae</taxon>
        <taxon>Mycosphaerellales</taxon>
        <taxon>Mycosphaerellaceae</taxon>
        <taxon>Zasmidium</taxon>
    </lineage>
</organism>
<reference evidence="1 2" key="1">
    <citation type="journal article" date="2023" name="G3 (Bethesda)">
        <title>A chromosome-level genome assembly of Zasmidium syzygii isolated from banana leaves.</title>
        <authorList>
            <person name="van Westerhoven A.C."/>
            <person name="Mehrabi R."/>
            <person name="Talebi R."/>
            <person name="Steentjes M.B.F."/>
            <person name="Corcolon B."/>
            <person name="Chong P.A."/>
            <person name="Kema G.H.J."/>
            <person name="Seidl M.F."/>
        </authorList>
    </citation>
    <scope>NUCLEOTIDE SEQUENCE [LARGE SCALE GENOMIC DNA]</scope>
    <source>
        <strain evidence="1 2">P124</strain>
    </source>
</reference>
<sequence>MQCPRPSTIAWFVLCALLSAAITVATTLYLLHTDTFRIDDALDLVKFSNNPHAPVFTTAMEMDLGGWIRSTDRPAYPSGEWNEELFIELVTEIHETLLRLGALDNATISWPPHNISRSSFPADVEVDPRVISLMRRLPVAGSYGTHVTPDMNACDFLHQKGPYISRLIDERNWLYGDDGEEPKVRLAPPTAFQWLCQEEENMPKVVLDVGTNTIHKVNENYLLRDAYTEEFWYDRQKVEDYQFDYRNWPAMSAPDYLRSIIRNLREGVWLPDSFGGTGLEVLDPNERDKGRVALLSARRKLLVEVYGWPEKFREQSWKHEVQRRPELWEEDDFWMKLLD</sequence>
<evidence type="ECO:0000313" key="2">
    <source>
        <dbReference type="Proteomes" id="UP001305779"/>
    </source>
</evidence>
<proteinExistence type="predicted"/>
<dbReference type="EMBL" id="JAXOVC010000007">
    <property type="protein sequence ID" value="KAK4499561.1"/>
    <property type="molecule type" value="Genomic_DNA"/>
</dbReference>
<accession>A0ABR0EDI3</accession>
<keyword evidence="2" id="KW-1185">Reference proteome</keyword>
<dbReference type="Proteomes" id="UP001305779">
    <property type="component" value="Unassembled WGS sequence"/>
</dbReference>
<protein>
    <submittedName>
        <fullName evidence="1">Uncharacterized protein</fullName>
    </submittedName>
</protein>
<evidence type="ECO:0000313" key="1">
    <source>
        <dbReference type="EMBL" id="KAK4499561.1"/>
    </source>
</evidence>
<comment type="caution">
    <text evidence="1">The sequence shown here is derived from an EMBL/GenBank/DDBJ whole genome shotgun (WGS) entry which is preliminary data.</text>
</comment>
<name>A0ABR0EDI3_ZASCE</name>
<gene>
    <name evidence="1" type="ORF">PRZ48_010078</name>
</gene>